<dbReference type="EMBL" id="NCVQ01000001">
    <property type="protein sequence ID" value="PWZ57150.1"/>
    <property type="molecule type" value="Genomic_DNA"/>
</dbReference>
<reference evidence="1" key="1">
    <citation type="journal article" date="2018" name="Nat. Genet.">
        <title>Extensive intraspecific gene order and gene structural variations between Mo17 and other maize genomes.</title>
        <authorList>
            <person name="Sun S."/>
            <person name="Zhou Y."/>
            <person name="Chen J."/>
            <person name="Shi J."/>
            <person name="Zhao H."/>
            <person name="Zhao H."/>
            <person name="Song W."/>
            <person name="Zhang M."/>
            <person name="Cui Y."/>
            <person name="Dong X."/>
            <person name="Liu H."/>
            <person name="Ma X."/>
            <person name="Jiao Y."/>
            <person name="Wang B."/>
            <person name="Wei X."/>
            <person name="Stein J.C."/>
            <person name="Glaubitz J.C."/>
            <person name="Lu F."/>
            <person name="Yu G."/>
            <person name="Liang C."/>
            <person name="Fengler K."/>
            <person name="Li B."/>
            <person name="Rafalski A."/>
            <person name="Schnable P.S."/>
            <person name="Ware D.H."/>
            <person name="Buckler E.S."/>
            <person name="Lai J."/>
        </authorList>
    </citation>
    <scope>NUCLEOTIDE SEQUENCE [LARGE SCALE GENOMIC DNA]</scope>
    <source>
        <tissue evidence="1">Seedling</tissue>
    </source>
</reference>
<comment type="caution">
    <text evidence="1">The sequence shown here is derived from an EMBL/GenBank/DDBJ whole genome shotgun (WGS) entry which is preliminary data.</text>
</comment>
<gene>
    <name evidence="1" type="ORF">Zm00014a_041805</name>
</gene>
<evidence type="ECO:0000313" key="1">
    <source>
        <dbReference type="EMBL" id="PWZ57150.1"/>
    </source>
</evidence>
<protein>
    <submittedName>
        <fullName evidence="1">Uncharacterized protein</fullName>
    </submittedName>
</protein>
<organism evidence="1">
    <name type="scientific">Zea mays</name>
    <name type="common">Maize</name>
    <dbReference type="NCBI Taxonomy" id="4577"/>
    <lineage>
        <taxon>Eukaryota</taxon>
        <taxon>Viridiplantae</taxon>
        <taxon>Streptophyta</taxon>
        <taxon>Embryophyta</taxon>
        <taxon>Tracheophyta</taxon>
        <taxon>Spermatophyta</taxon>
        <taxon>Magnoliopsida</taxon>
        <taxon>Liliopsida</taxon>
        <taxon>Poales</taxon>
        <taxon>Poaceae</taxon>
        <taxon>PACMAD clade</taxon>
        <taxon>Panicoideae</taxon>
        <taxon>Andropogonodae</taxon>
        <taxon>Andropogoneae</taxon>
        <taxon>Tripsacinae</taxon>
        <taxon>Zea</taxon>
    </lineage>
</organism>
<sequence length="23" mass="2718">MDLLFLYLVECSSTFQWVSFDSS</sequence>
<dbReference type="Proteomes" id="UP000251960">
    <property type="component" value="Chromosome 1"/>
</dbReference>
<proteinExistence type="predicted"/>
<accession>A0A317YF07</accession>
<dbReference type="AlphaFoldDB" id="A0A317YF07"/>
<name>A0A317YF07_MAIZE</name>